<keyword evidence="2" id="KW-1185">Reference proteome</keyword>
<dbReference type="EMBL" id="WQMT02000005">
    <property type="protein sequence ID" value="KAG9222103.1"/>
    <property type="molecule type" value="Genomic_DNA"/>
</dbReference>
<sequence length="1464" mass="163811">MSSRIPISSRYGLRSRKGQTEEIPDRSESELTDVSTKSTPVGHLSRPASAASRHSYSEVAAAHIPVETVRPTETTSGSPENGPAAETVQSDEKIAKKKGIQADTPDDDDSSTWTTVTRGNRRSHSVSSLDRRRNTLNVEQMNSIDSAYNNLSKEERQKLSRREARINIETSADNHAPSPRDIPPKGKNPDPRNWGNLNFAAEELDPIAQARAFASWKAAQARRRPDTGNVAGGSRDHVALAANPDTQTSETNDRERLHQRLIELERENDRLKNRRKRSSRTPITDGVRDHIKKATANPTSKSKKRSATKKADKSGFLPSSQIPPNSFLGRALNSVDKPRPQRSRRRKDPSDDEDSSDSSSSSSSGDESYPNESSGSSDDFSSSSSSSDDSDGLKPTPPEAYDGKADLTAFYRFVSDGTAYLKEGGVRRKYRIRKLATFLKGRAYDFYLQQVSMNPGVWTLREFFEGLMNTCFPVDLLEQTRLEIERLWQRELNVRDYAAQLKQKYDVIGSVSEQEKVVKLWNGFKPVIRAELYRERLNPNISTWDDVVERAELLEVVENTRLGRRAPNLAPGKGLQGRNRNGNSHAQSGEGSGKGPQGGSRLFGSGQQTSGGNPSDSRNTGNRNNSGNDGRPRLASQLSPKELEELRKAGKCFRCKKEGHVSKDCPSTDSVRTNGGSRPPGLPSHAIEIDFEEHEALNTDDEEPLQELDLGVMNLGFPWSDILNEESEPEDNYADMPELIDFSFFEAPPPLATRSWESKSSFGDPALLVQAAHLDAVGIVLGFPGDKDFPSLRLPDGDSFFDKCFSIQEISDGECVVLDSWYPDRSPLVFNHRILLKKDLAFPYRYAVKCCETYGLPTFMADYCQKALPVDDVLAEAAKIFLENNVPYVGDEEFNVFDPSGRFDAGIDPADPLLYIIRDKYRDFICRIPKTYLENPELDLCLWYNKQIAAKTWEFFGKLEATGVDGFCQEDKTKTALVEDSSGAFSIDYLDSPLGTQILPTVDKDELWRDRASRCAFDELGNMLIVVELNGQQVERGTYPALQRNTSAAKDPSRAVPKPLVVTVKINGHPARALLNSGSLGDFLSTTIVDQLGLKKVQLQTPLALQLAVQGSRLRINFGCRTKLEYQGSEGECYFDVANIAHYDIILGTPWMFQHKVTLGINPPRVVLGSVHALPLKGPDVTKLASRSMQIVEDNIEKAREHLREYALPICQTATETPLPPMRDINHSIPLIDPHRIYSWRPSRCPDPLREQWSEKWGAYIASGRWRVSNSGNTVPMLLIYKPGTTRLRCVFDLWERNANTKKMTSPLPDIEGILRRVAQHKYVSSLDRCNAYEQIRIVPEHVERSAVTTPNGNIVSLVLQQGDCNGPATYQSLMNHLFSAYIGVFMDVYLDDIYIYSNTLDEHLTHVKSVLDILNREKLYLSEKKMRFIVPELSVLGHVVDREGIQMDVNKVDSIMKWKTPTN</sequence>
<accession>A0ACB7IXW0</accession>
<gene>
    <name evidence="1" type="ORF">CCMSSC00406_0009286</name>
</gene>
<reference evidence="1 2" key="1">
    <citation type="journal article" date="2021" name="Appl. Environ. Microbiol.">
        <title>Genetic linkage and physical mapping for an oyster mushroom Pleurotus cornucopiae and QTL analysis for the trait cap color.</title>
        <authorList>
            <person name="Zhang Y."/>
            <person name="Gao W."/>
            <person name="Sonnenberg A."/>
            <person name="Chen Q."/>
            <person name="Zhang J."/>
            <person name="Huang C."/>
        </authorList>
    </citation>
    <scope>NUCLEOTIDE SEQUENCE [LARGE SCALE GENOMIC DNA]</scope>
    <source>
        <strain evidence="1">CCMSSC00406</strain>
    </source>
</reference>
<organism evidence="1 2">
    <name type="scientific">Pleurotus cornucopiae</name>
    <name type="common">Cornucopia mushroom</name>
    <dbReference type="NCBI Taxonomy" id="5321"/>
    <lineage>
        <taxon>Eukaryota</taxon>
        <taxon>Fungi</taxon>
        <taxon>Dikarya</taxon>
        <taxon>Basidiomycota</taxon>
        <taxon>Agaricomycotina</taxon>
        <taxon>Agaricomycetes</taxon>
        <taxon>Agaricomycetidae</taxon>
        <taxon>Agaricales</taxon>
        <taxon>Pleurotineae</taxon>
        <taxon>Pleurotaceae</taxon>
        <taxon>Pleurotus</taxon>
    </lineage>
</organism>
<protein>
    <submittedName>
        <fullName evidence="1">Uncharacterized protein</fullName>
    </submittedName>
</protein>
<name>A0ACB7IXW0_PLECO</name>
<dbReference type="Proteomes" id="UP000824881">
    <property type="component" value="Unassembled WGS sequence"/>
</dbReference>
<comment type="caution">
    <text evidence="1">The sequence shown here is derived from an EMBL/GenBank/DDBJ whole genome shotgun (WGS) entry which is preliminary data.</text>
</comment>
<proteinExistence type="predicted"/>
<evidence type="ECO:0000313" key="1">
    <source>
        <dbReference type="EMBL" id="KAG9222103.1"/>
    </source>
</evidence>
<evidence type="ECO:0000313" key="2">
    <source>
        <dbReference type="Proteomes" id="UP000824881"/>
    </source>
</evidence>